<dbReference type="Proteomes" id="UP000726105">
    <property type="component" value="Unassembled WGS sequence"/>
</dbReference>
<sequence length="176" mass="18497">MALVADADPSAAASRLAARLRSFGEVTAAGVGPVAGMDGIPDAFGEARRTLDAMLALDRRGESAAAADLGFAGLVVGSAPDIAAYVERVIGPVIDYDRERGAELVKTLEAYFAAGGSAARASEPLHVHVNTVVQRMSRVGRLLGADWDEPERALEVQLALRLRRLLPARPRTRPSG</sequence>
<evidence type="ECO:0000313" key="2">
    <source>
        <dbReference type="EMBL" id="MBK7274665.1"/>
    </source>
</evidence>
<dbReference type="InterPro" id="IPR025736">
    <property type="entry name" value="PucR_C-HTH_dom"/>
</dbReference>
<organism evidence="2 3">
    <name type="scientific">Candidatus Phosphoribacter hodrii</name>
    <dbReference type="NCBI Taxonomy" id="2953743"/>
    <lineage>
        <taxon>Bacteria</taxon>
        <taxon>Bacillati</taxon>
        <taxon>Actinomycetota</taxon>
        <taxon>Actinomycetes</taxon>
        <taxon>Micrococcales</taxon>
        <taxon>Dermatophilaceae</taxon>
        <taxon>Candidatus Phosphoribacter</taxon>
    </lineage>
</organism>
<feature type="domain" description="PucR C-terminal helix-turn-helix" evidence="1">
    <location>
        <begin position="104"/>
        <end position="162"/>
    </location>
</feature>
<evidence type="ECO:0000313" key="3">
    <source>
        <dbReference type="Proteomes" id="UP000726105"/>
    </source>
</evidence>
<dbReference type="EMBL" id="JADJIB010000010">
    <property type="protein sequence ID" value="MBK7274665.1"/>
    <property type="molecule type" value="Genomic_DNA"/>
</dbReference>
<accession>A0A935IM42</accession>
<comment type="caution">
    <text evidence="2">The sequence shown here is derived from an EMBL/GenBank/DDBJ whole genome shotgun (WGS) entry which is preliminary data.</text>
</comment>
<dbReference type="Gene3D" id="1.10.10.2840">
    <property type="entry name" value="PucR C-terminal helix-turn-helix domain"/>
    <property type="match status" value="1"/>
</dbReference>
<dbReference type="AlphaFoldDB" id="A0A935IM42"/>
<evidence type="ECO:0000259" key="1">
    <source>
        <dbReference type="Pfam" id="PF13556"/>
    </source>
</evidence>
<dbReference type="PANTHER" id="PTHR33744:SF1">
    <property type="entry name" value="DNA-BINDING TRANSCRIPTIONAL ACTIVATOR ADER"/>
    <property type="match status" value="1"/>
</dbReference>
<protein>
    <submittedName>
        <fullName evidence="2">Helix-turn-helix domain-containing protein</fullName>
    </submittedName>
</protein>
<dbReference type="PANTHER" id="PTHR33744">
    <property type="entry name" value="CARBOHYDRATE DIACID REGULATOR"/>
    <property type="match status" value="1"/>
</dbReference>
<dbReference type="InterPro" id="IPR051448">
    <property type="entry name" value="CdaR-like_regulators"/>
</dbReference>
<dbReference type="Pfam" id="PF13556">
    <property type="entry name" value="HTH_30"/>
    <property type="match status" value="1"/>
</dbReference>
<gene>
    <name evidence="2" type="ORF">IPI13_16415</name>
</gene>
<name>A0A935IM42_9MICO</name>
<proteinExistence type="predicted"/>
<reference evidence="2 3" key="1">
    <citation type="submission" date="2020-10" db="EMBL/GenBank/DDBJ databases">
        <title>Connecting structure to function with the recovery of over 1000 high-quality activated sludge metagenome-assembled genomes encoding full-length rRNA genes using long-read sequencing.</title>
        <authorList>
            <person name="Singleton C.M."/>
            <person name="Petriglieri F."/>
            <person name="Kristensen J.M."/>
            <person name="Kirkegaard R.H."/>
            <person name="Michaelsen T.Y."/>
            <person name="Andersen M.H."/>
            <person name="Karst S.M."/>
            <person name="Dueholm M.S."/>
            <person name="Nielsen P.H."/>
            <person name="Albertsen M."/>
        </authorList>
    </citation>
    <scope>NUCLEOTIDE SEQUENCE [LARGE SCALE GENOMIC DNA]</scope>
    <source>
        <strain evidence="2">Ega_18-Q3-R5-49_MAXAC.001</strain>
    </source>
</reference>
<dbReference type="InterPro" id="IPR042070">
    <property type="entry name" value="PucR_C-HTH_sf"/>
</dbReference>